<dbReference type="eggNOG" id="KOG3061">
    <property type="taxonomic scope" value="Eukaryota"/>
</dbReference>
<dbReference type="KEGG" id="ncs:NCAS_0B01900"/>
<name>G0VBE8_NAUCA</name>
<dbReference type="GO" id="GO:0006974">
    <property type="term" value="P:DNA damage response"/>
    <property type="evidence" value="ECO:0007669"/>
    <property type="project" value="EnsemblFungi"/>
</dbReference>
<dbReference type="EMBL" id="HE576753">
    <property type="protein sequence ID" value="CCC68274.1"/>
    <property type="molecule type" value="Genomic_DNA"/>
</dbReference>
<gene>
    <name evidence="3" type="primary">NCAS0B01900</name>
    <name evidence="3" type="ordered locus">NCAS_0B01900</name>
</gene>
<dbReference type="OMA" id="MSMRIVP"/>
<dbReference type="GO" id="GO:0006511">
    <property type="term" value="P:ubiquitin-dependent protein catabolic process"/>
    <property type="evidence" value="ECO:0007669"/>
    <property type="project" value="EnsemblFungi"/>
</dbReference>
<comment type="similarity">
    <text evidence="2">Belongs to the POMP/UMP1 family.</text>
</comment>
<proteinExistence type="inferred from homology"/>
<dbReference type="STRING" id="1064592.G0VBE8"/>
<dbReference type="PANTHER" id="PTHR12828:SF3">
    <property type="entry name" value="PROTEASOME MATURATION PROTEIN"/>
    <property type="match status" value="1"/>
</dbReference>
<sequence>MNVVPPSNFQSTVATDKNTEVTSIATHGALPDTLRQQQGGAVPLASQLNDRHPLQNRVTNWDQNEHKRQLEQYRQIFGIAAPMKREMELQIVDKTDFNPLSQGATASSIHHDILLNKDASIDWEDIYPETALNQSTMMVGMDVHSKIEKQLGI</sequence>
<reference evidence="3 4" key="1">
    <citation type="journal article" date="2011" name="Proc. Natl. Acad. Sci. U.S.A.">
        <title>Evolutionary erosion of yeast sex chromosomes by mating-type switching accidents.</title>
        <authorList>
            <person name="Gordon J.L."/>
            <person name="Armisen D."/>
            <person name="Proux-Wera E."/>
            <person name="Oheigeartaigh S.S."/>
            <person name="Byrne K.P."/>
            <person name="Wolfe K.H."/>
        </authorList>
    </citation>
    <scope>NUCLEOTIDE SEQUENCE [LARGE SCALE GENOMIC DNA]</scope>
    <source>
        <strain evidence="4">ATCC 76901 / BCRC 22586 / CBS 4309 / NBRC 1992 / NRRL Y-12630</strain>
    </source>
</reference>
<dbReference type="Proteomes" id="UP000001640">
    <property type="component" value="Chromosome 2"/>
</dbReference>
<dbReference type="AlphaFoldDB" id="G0VBE8"/>
<organism evidence="3 4">
    <name type="scientific">Naumovozyma castellii</name>
    <name type="common">Yeast</name>
    <name type="synonym">Saccharomyces castellii</name>
    <dbReference type="NCBI Taxonomy" id="27288"/>
    <lineage>
        <taxon>Eukaryota</taxon>
        <taxon>Fungi</taxon>
        <taxon>Dikarya</taxon>
        <taxon>Ascomycota</taxon>
        <taxon>Saccharomycotina</taxon>
        <taxon>Saccharomycetes</taxon>
        <taxon>Saccharomycetales</taxon>
        <taxon>Saccharomycetaceae</taxon>
        <taxon>Naumovozyma</taxon>
    </lineage>
</organism>
<protein>
    <recommendedName>
        <fullName evidence="5">Proteasome maturation factor UMP1</fullName>
    </recommendedName>
</protein>
<dbReference type="Pfam" id="PF05348">
    <property type="entry name" value="UMP1"/>
    <property type="match status" value="1"/>
</dbReference>
<dbReference type="GO" id="GO:0005634">
    <property type="term" value="C:nucleus"/>
    <property type="evidence" value="ECO:0007669"/>
    <property type="project" value="EnsemblFungi"/>
</dbReference>
<dbReference type="PANTHER" id="PTHR12828">
    <property type="entry name" value="PROTEASOME MATURATION PROTEIN UMP1"/>
    <property type="match status" value="1"/>
</dbReference>
<dbReference type="FunCoup" id="G0VBE8">
    <property type="interactions" value="446"/>
</dbReference>
<dbReference type="RefSeq" id="XP_003674648.1">
    <property type="nucleotide sequence ID" value="XM_003674600.1"/>
</dbReference>
<dbReference type="InterPro" id="IPR008012">
    <property type="entry name" value="Ump1"/>
</dbReference>
<dbReference type="GO" id="GO:0005737">
    <property type="term" value="C:cytoplasm"/>
    <property type="evidence" value="ECO:0007669"/>
    <property type="project" value="EnsemblFungi"/>
</dbReference>
<evidence type="ECO:0000313" key="3">
    <source>
        <dbReference type="EMBL" id="CCC68274.1"/>
    </source>
</evidence>
<reference key="2">
    <citation type="submission" date="2011-08" db="EMBL/GenBank/DDBJ databases">
        <title>Genome sequence of Naumovozyma castellii.</title>
        <authorList>
            <person name="Gordon J.L."/>
            <person name="Armisen D."/>
            <person name="Proux-Wera E."/>
            <person name="OhEigeartaigh S.S."/>
            <person name="Byrne K.P."/>
            <person name="Wolfe K.H."/>
        </authorList>
    </citation>
    <scope>NUCLEOTIDE SEQUENCE</scope>
    <source>
        <strain>Type strain:CBS 4309</strain>
    </source>
</reference>
<evidence type="ECO:0008006" key="5">
    <source>
        <dbReference type="Google" id="ProtNLM"/>
    </source>
</evidence>
<dbReference type="GO" id="GO:0043248">
    <property type="term" value="P:proteasome assembly"/>
    <property type="evidence" value="ECO:0007669"/>
    <property type="project" value="EnsemblFungi"/>
</dbReference>
<accession>G0VBE8</accession>
<evidence type="ECO:0000256" key="2">
    <source>
        <dbReference type="ARBA" id="ARBA00043974"/>
    </source>
</evidence>
<evidence type="ECO:0000313" key="4">
    <source>
        <dbReference type="Proteomes" id="UP000001640"/>
    </source>
</evidence>
<keyword evidence="1" id="KW-0143">Chaperone</keyword>
<evidence type="ECO:0000256" key="1">
    <source>
        <dbReference type="ARBA" id="ARBA00023186"/>
    </source>
</evidence>
<keyword evidence="4" id="KW-1185">Reference proteome</keyword>
<dbReference type="InParanoid" id="G0VBE8"/>
<dbReference type="GeneID" id="96901834"/>
<dbReference type="HOGENOM" id="CLU_100687_0_1_1"/>
<dbReference type="OrthoDB" id="15001at2759"/>